<evidence type="ECO:0000256" key="2">
    <source>
        <dbReference type="SAM" id="MobiDB-lite"/>
    </source>
</evidence>
<evidence type="ECO:0008006" key="6">
    <source>
        <dbReference type="Google" id="ProtNLM"/>
    </source>
</evidence>
<gene>
    <name evidence="5" type="ORF">BECKSD772D_GA0070982_11713</name>
    <name evidence="4" type="ORF">BECKSD772E_GA0070983_11733</name>
    <name evidence="3" type="ORF">BECKSD772F_GA0070984_11783</name>
</gene>
<name>A0A450Z6D6_9GAMM</name>
<protein>
    <recommendedName>
        <fullName evidence="6">DUF3987 domain-containing protein</fullName>
    </recommendedName>
</protein>
<accession>A0A450Z6D6</accession>
<keyword evidence="1" id="KW-0175">Coiled coil</keyword>
<dbReference type="EMBL" id="CAADHB010000171">
    <property type="protein sequence ID" value="VFK80875.1"/>
    <property type="molecule type" value="Genomic_DNA"/>
</dbReference>
<reference evidence="4" key="1">
    <citation type="submission" date="2019-02" db="EMBL/GenBank/DDBJ databases">
        <authorList>
            <person name="Gruber-Vodicka R. H."/>
            <person name="Seah K. B. B."/>
        </authorList>
    </citation>
    <scope>NUCLEOTIDE SEQUENCE</scope>
    <source>
        <strain evidence="5">BECK_S127</strain>
        <strain evidence="4">BECK_S1320</strain>
        <strain evidence="3">BECK_S1321</strain>
    </source>
</reference>
<dbReference type="InterPro" id="IPR025048">
    <property type="entry name" value="DUF3987"/>
</dbReference>
<sequence>MPPDIISNKNESNIENIQDFDRSAEKIYFESSPTMTDMQHSVYLKKKELTSADIPSLRFGNYYDTPALIIPIKDIEGEIKSIQYIFQDSDGKTQKRFLKDADKKDCFLALDDPKETDQIFITEGIATAGSLRKILANREQQQKTSVVCAFNAEGITKVSKVLKVKFPNSEIIPAPDYDTAGGKTSKNCKDSLGFEPIFPPNKGEDWNDVAVKNNQDDSVKLLEEALEIREQAQKLEDSYDHAETARQHVAEKEKQHVPEIEQILDKIDEDPCKDFSMEHFPPVLKTYIESLCETTEAHLIMIIMSVICSISAMVGKKVYMKEGEGKTFQDLYPNIWSLCITKSGGFKTTALNKGSEIALEEDRKILQMMKDIQDRDVEYNPLDDRSKLDAKLQAEVLKESLKRPLLPTRVTSEFLIKYLAQGHKGMILSSEMGEWLKNLKKNHNGDLKELFTYFYDVDIAPYEQRTKHCGGGIVETPFITINSVSTIDWIQKEVKEEDIFSGFFARILLFAPPANDNIPPARQKKRKKSPEEEKKAKKKIADTLENLGELTFSFSEESGVYFDLIHSSLYQMVQCSKYDDRCKKFLEPYLKRWSPYVIKLAMIFRILEDPLSEELSVSSIKSATEIIKVAIKSTAKLFEKELGESADQRKQRLVFDWILKRTTLKITTKLKHILKSRQLEGGSKEYEEVLETLENAGKVECSNPKTENKKDREYVTIR</sequence>
<evidence type="ECO:0000256" key="1">
    <source>
        <dbReference type="SAM" id="Coils"/>
    </source>
</evidence>
<feature type="region of interest" description="Disordered" evidence="2">
    <location>
        <begin position="516"/>
        <end position="535"/>
    </location>
</feature>
<dbReference type="Gene3D" id="3.40.1360.10">
    <property type="match status" value="1"/>
</dbReference>
<evidence type="ECO:0000313" key="4">
    <source>
        <dbReference type="EMBL" id="VFK49354.1"/>
    </source>
</evidence>
<proteinExistence type="predicted"/>
<dbReference type="EMBL" id="CAADFR010000178">
    <property type="protein sequence ID" value="VFK44401.1"/>
    <property type="molecule type" value="Genomic_DNA"/>
</dbReference>
<evidence type="ECO:0000313" key="3">
    <source>
        <dbReference type="EMBL" id="VFK44401.1"/>
    </source>
</evidence>
<evidence type="ECO:0000313" key="5">
    <source>
        <dbReference type="EMBL" id="VFK80875.1"/>
    </source>
</evidence>
<dbReference type="EMBL" id="CAADFU010000173">
    <property type="protein sequence ID" value="VFK49354.1"/>
    <property type="molecule type" value="Genomic_DNA"/>
</dbReference>
<feature type="coiled-coil region" evidence="1">
    <location>
        <begin position="218"/>
        <end position="245"/>
    </location>
</feature>
<organism evidence="4">
    <name type="scientific">Candidatus Kentrum sp. SD</name>
    <dbReference type="NCBI Taxonomy" id="2126332"/>
    <lineage>
        <taxon>Bacteria</taxon>
        <taxon>Pseudomonadati</taxon>
        <taxon>Pseudomonadota</taxon>
        <taxon>Gammaproteobacteria</taxon>
        <taxon>Candidatus Kentrum</taxon>
    </lineage>
</organism>
<dbReference type="Pfam" id="PF13148">
    <property type="entry name" value="DUF3987"/>
    <property type="match status" value="1"/>
</dbReference>
<dbReference type="AlphaFoldDB" id="A0A450Z6D6"/>